<dbReference type="PANTHER" id="PTHR44140">
    <property type="entry name" value="LD25575P"/>
    <property type="match status" value="1"/>
</dbReference>
<comment type="subcellular location">
    <subcellularLocation>
        <location evidence="1">Endoplasmic reticulum</location>
    </subcellularLocation>
</comment>
<dbReference type="InterPro" id="IPR051727">
    <property type="entry name" value="DnaJ_C3_Co-chaperones"/>
</dbReference>
<keyword evidence="6" id="KW-0802">TPR repeat</keyword>
<evidence type="ECO:0000256" key="4">
    <source>
        <dbReference type="ARBA" id="ARBA00022824"/>
    </source>
</evidence>
<evidence type="ECO:0000256" key="3">
    <source>
        <dbReference type="ARBA" id="ARBA00022729"/>
    </source>
</evidence>
<feature type="non-terminal residue" evidence="9">
    <location>
        <position position="1"/>
    </location>
</feature>
<keyword evidence="4" id="KW-0256">Endoplasmic reticulum</keyword>
<dbReference type="SMART" id="SM00028">
    <property type="entry name" value="TPR"/>
    <property type="match status" value="7"/>
</dbReference>
<dbReference type="AlphaFoldDB" id="A0A9N9CTT7"/>
<dbReference type="SMART" id="SM00271">
    <property type="entry name" value="DnaJ"/>
    <property type="match status" value="1"/>
</dbReference>
<keyword evidence="5" id="KW-0804">Transcription</keyword>
<dbReference type="InterPro" id="IPR036603">
    <property type="entry name" value="RBP11-like"/>
</dbReference>
<keyword evidence="10" id="KW-1185">Reference proteome</keyword>
<feature type="region of interest" description="Disordered" evidence="7">
    <location>
        <begin position="504"/>
        <end position="526"/>
    </location>
</feature>
<dbReference type="GO" id="GO:0051787">
    <property type="term" value="F:misfolded protein binding"/>
    <property type="evidence" value="ECO:0007669"/>
    <property type="project" value="TreeGrafter"/>
</dbReference>
<evidence type="ECO:0000256" key="2">
    <source>
        <dbReference type="ARBA" id="ARBA00022478"/>
    </source>
</evidence>
<protein>
    <submittedName>
        <fullName evidence="9">9265_t:CDS:1</fullName>
    </submittedName>
</protein>
<dbReference type="InterPro" id="IPR011990">
    <property type="entry name" value="TPR-like_helical_dom_sf"/>
</dbReference>
<dbReference type="PANTHER" id="PTHR44140:SF2">
    <property type="entry name" value="LD25575P"/>
    <property type="match status" value="1"/>
</dbReference>
<dbReference type="Pfam" id="PF00226">
    <property type="entry name" value="DnaJ"/>
    <property type="match status" value="1"/>
</dbReference>
<feature type="repeat" description="TPR" evidence="6">
    <location>
        <begin position="285"/>
        <end position="318"/>
    </location>
</feature>
<dbReference type="EMBL" id="CAJVPZ010009699">
    <property type="protein sequence ID" value="CAG8611878.1"/>
    <property type="molecule type" value="Genomic_DNA"/>
</dbReference>
<proteinExistence type="predicted"/>
<dbReference type="SUPFAM" id="SSF46565">
    <property type="entry name" value="Chaperone J-domain"/>
    <property type="match status" value="1"/>
</dbReference>
<dbReference type="SUPFAM" id="SSF48452">
    <property type="entry name" value="TPR-like"/>
    <property type="match status" value="2"/>
</dbReference>
<dbReference type="GO" id="GO:0046983">
    <property type="term" value="F:protein dimerization activity"/>
    <property type="evidence" value="ECO:0007669"/>
    <property type="project" value="InterPro"/>
</dbReference>
<feature type="repeat" description="TPR" evidence="6">
    <location>
        <begin position="2"/>
        <end position="35"/>
    </location>
</feature>
<sequence length="526" mass="60299">SAQQYFDEGNEFFADQKYDEAVKSFVAAINQNPNDYLYYFKRALTYLALERSSSALQDFTTILKLKPDFDKALLQRAKIYIKEGSLSEAKADLQQYLQKNEQDIEGQKLLVSVNSAETHINTAEEAIKSESHEACIENIFKAIKISPHSPRLRLTRAQCHLAKGEVEEGVRDLSLKQCLRYDPEHKACKTLHRFIKKIEKAVDRVNNDIEGHRWKKAISKLLEPPNEGLINEIEEELQNLNEGRQRNELLAKLYGWTCKAYKELREYKKALKWCGNTLKLDENNVEALINRAEVLIEEEDYEAALNDYKKAHDLTQGLDNRIKQGYLKADRMLKQSKKKDYYKILGVSRKADKKEIKRAYRKLAQEWHPDKYKGDLSPDQVAVKMSAINEAYELLSDDELRARFDNGEDPNDPNSGGSPFFYSDNNPFMQQFGGFPFTGFPFSSGESKHNVILKVQTTNDTKPDMMVAKALNDLITEVGYLKQKFVEELGRARALVIPREQKPMEEQTPLGIPSARDNIPIGNTGV</sequence>
<feature type="repeat" description="TPR" evidence="6">
    <location>
        <begin position="36"/>
        <end position="69"/>
    </location>
</feature>
<dbReference type="GO" id="GO:0005783">
    <property type="term" value="C:endoplasmic reticulum"/>
    <property type="evidence" value="ECO:0007669"/>
    <property type="project" value="UniProtKB-SubCell"/>
</dbReference>
<evidence type="ECO:0000313" key="10">
    <source>
        <dbReference type="Proteomes" id="UP000789396"/>
    </source>
</evidence>
<accession>A0A9N9CTT7</accession>
<evidence type="ECO:0000259" key="8">
    <source>
        <dbReference type="PROSITE" id="PS50076"/>
    </source>
</evidence>
<name>A0A9N9CTT7_9GLOM</name>
<reference evidence="9" key="1">
    <citation type="submission" date="2021-06" db="EMBL/GenBank/DDBJ databases">
        <authorList>
            <person name="Kallberg Y."/>
            <person name="Tangrot J."/>
            <person name="Rosling A."/>
        </authorList>
    </citation>
    <scope>NUCLEOTIDE SEQUENCE</scope>
    <source>
        <strain evidence="9">IN212</strain>
    </source>
</reference>
<evidence type="ECO:0000256" key="1">
    <source>
        <dbReference type="ARBA" id="ARBA00004240"/>
    </source>
</evidence>
<keyword evidence="3" id="KW-0732">Signal</keyword>
<evidence type="ECO:0000313" key="9">
    <source>
        <dbReference type="EMBL" id="CAG8611878.1"/>
    </source>
</evidence>
<dbReference type="Gene3D" id="1.10.287.110">
    <property type="entry name" value="DnaJ domain"/>
    <property type="match status" value="1"/>
</dbReference>
<dbReference type="Gene3D" id="3.30.1360.10">
    <property type="entry name" value="RNA polymerase, RBP11-like subunit"/>
    <property type="match status" value="1"/>
</dbReference>
<dbReference type="GO" id="GO:0051087">
    <property type="term" value="F:protein-folding chaperone binding"/>
    <property type="evidence" value="ECO:0007669"/>
    <property type="project" value="TreeGrafter"/>
</dbReference>
<dbReference type="CDD" id="cd06257">
    <property type="entry name" value="DnaJ"/>
    <property type="match status" value="1"/>
</dbReference>
<dbReference type="Gene3D" id="1.25.40.10">
    <property type="entry name" value="Tetratricopeptide repeat domain"/>
    <property type="match status" value="2"/>
</dbReference>
<comment type="caution">
    <text evidence="9">The sequence shown here is derived from an EMBL/GenBank/DDBJ whole genome shotgun (WGS) entry which is preliminary data.</text>
</comment>
<dbReference type="InterPro" id="IPR019734">
    <property type="entry name" value="TPR_rpt"/>
</dbReference>
<gene>
    <name evidence="9" type="ORF">RFULGI_LOCUS7008</name>
</gene>
<evidence type="ECO:0000256" key="5">
    <source>
        <dbReference type="ARBA" id="ARBA00023163"/>
    </source>
</evidence>
<dbReference type="InterPro" id="IPR001623">
    <property type="entry name" value="DnaJ_domain"/>
</dbReference>
<keyword evidence="2" id="KW-0240">DNA-directed RNA polymerase</keyword>
<feature type="domain" description="J" evidence="8">
    <location>
        <begin position="340"/>
        <end position="408"/>
    </location>
</feature>
<evidence type="ECO:0000256" key="6">
    <source>
        <dbReference type="PROSITE-ProRule" id="PRU00339"/>
    </source>
</evidence>
<dbReference type="GO" id="GO:0055029">
    <property type="term" value="C:nuclear DNA-directed RNA polymerase complex"/>
    <property type="evidence" value="ECO:0007669"/>
    <property type="project" value="UniProtKB-ARBA"/>
</dbReference>
<dbReference type="OrthoDB" id="1726119at2759"/>
<organism evidence="9 10">
    <name type="scientific">Racocetra fulgida</name>
    <dbReference type="NCBI Taxonomy" id="60492"/>
    <lineage>
        <taxon>Eukaryota</taxon>
        <taxon>Fungi</taxon>
        <taxon>Fungi incertae sedis</taxon>
        <taxon>Mucoromycota</taxon>
        <taxon>Glomeromycotina</taxon>
        <taxon>Glomeromycetes</taxon>
        <taxon>Diversisporales</taxon>
        <taxon>Gigasporaceae</taxon>
        <taxon>Racocetra</taxon>
    </lineage>
</organism>
<dbReference type="PRINTS" id="PR00625">
    <property type="entry name" value="JDOMAIN"/>
</dbReference>
<dbReference type="PROSITE" id="PS50076">
    <property type="entry name" value="DNAJ_2"/>
    <property type="match status" value="1"/>
</dbReference>
<feature type="non-terminal residue" evidence="9">
    <location>
        <position position="526"/>
    </location>
</feature>
<dbReference type="Proteomes" id="UP000789396">
    <property type="component" value="Unassembled WGS sequence"/>
</dbReference>
<dbReference type="Pfam" id="PF13181">
    <property type="entry name" value="TPR_8"/>
    <property type="match status" value="1"/>
</dbReference>
<dbReference type="PROSITE" id="PS50005">
    <property type="entry name" value="TPR"/>
    <property type="match status" value="3"/>
</dbReference>
<dbReference type="GO" id="GO:0034975">
    <property type="term" value="P:protein folding in endoplasmic reticulum"/>
    <property type="evidence" value="ECO:0007669"/>
    <property type="project" value="TreeGrafter"/>
</dbReference>
<dbReference type="Pfam" id="PF13414">
    <property type="entry name" value="TPR_11"/>
    <property type="match status" value="1"/>
</dbReference>
<dbReference type="InterPro" id="IPR036869">
    <property type="entry name" value="J_dom_sf"/>
</dbReference>
<evidence type="ECO:0000256" key="7">
    <source>
        <dbReference type="SAM" id="MobiDB-lite"/>
    </source>
</evidence>
<dbReference type="GO" id="GO:0006351">
    <property type="term" value="P:DNA-templated transcription"/>
    <property type="evidence" value="ECO:0007669"/>
    <property type="project" value="InterPro"/>
</dbReference>